<dbReference type="GO" id="GO:0005975">
    <property type="term" value="P:carbohydrate metabolic process"/>
    <property type="evidence" value="ECO:0007669"/>
    <property type="project" value="InterPro"/>
</dbReference>
<dbReference type="CDD" id="cd02879">
    <property type="entry name" value="GH18_plant_chitinase_class_V"/>
    <property type="match status" value="1"/>
</dbReference>
<dbReference type="PANTHER" id="PTHR11177">
    <property type="entry name" value="CHITINASE"/>
    <property type="match status" value="1"/>
</dbReference>
<dbReference type="InterPro" id="IPR050314">
    <property type="entry name" value="Glycosyl_Hydrlase_18"/>
</dbReference>
<evidence type="ECO:0000313" key="10">
    <source>
        <dbReference type="Proteomes" id="UP000289738"/>
    </source>
</evidence>
<comment type="caution">
    <text evidence="9">The sequence shown here is derived from an EMBL/GenBank/DDBJ whole genome shotgun (WGS) entry which is preliminary data.</text>
</comment>
<keyword evidence="5 6" id="KW-0326">Glycosidase</keyword>
<organism evidence="9 10">
    <name type="scientific">Arachis hypogaea</name>
    <name type="common">Peanut</name>
    <dbReference type="NCBI Taxonomy" id="3818"/>
    <lineage>
        <taxon>Eukaryota</taxon>
        <taxon>Viridiplantae</taxon>
        <taxon>Streptophyta</taxon>
        <taxon>Embryophyta</taxon>
        <taxon>Tracheophyta</taxon>
        <taxon>Spermatophyta</taxon>
        <taxon>Magnoliopsida</taxon>
        <taxon>eudicotyledons</taxon>
        <taxon>Gunneridae</taxon>
        <taxon>Pentapetalae</taxon>
        <taxon>rosids</taxon>
        <taxon>fabids</taxon>
        <taxon>Fabales</taxon>
        <taxon>Fabaceae</taxon>
        <taxon>Papilionoideae</taxon>
        <taxon>50 kb inversion clade</taxon>
        <taxon>dalbergioids sensu lato</taxon>
        <taxon>Dalbergieae</taxon>
        <taxon>Pterocarpus clade</taxon>
        <taxon>Arachis</taxon>
    </lineage>
</organism>
<dbReference type="Proteomes" id="UP000289738">
    <property type="component" value="Chromosome B06"/>
</dbReference>
<evidence type="ECO:0000259" key="8">
    <source>
        <dbReference type="PROSITE" id="PS51910"/>
    </source>
</evidence>
<dbReference type="PROSITE" id="PS01095">
    <property type="entry name" value="GH18_1"/>
    <property type="match status" value="1"/>
</dbReference>
<dbReference type="GO" id="GO:0006032">
    <property type="term" value="P:chitin catabolic process"/>
    <property type="evidence" value="ECO:0007669"/>
    <property type="project" value="TreeGrafter"/>
</dbReference>
<evidence type="ECO:0000256" key="2">
    <source>
        <dbReference type="ARBA" id="ARBA00022729"/>
    </source>
</evidence>
<comment type="similarity">
    <text evidence="1">Belongs to the glycosyl hydrolase 18 family. Chitinase class V subfamily.</text>
</comment>
<dbReference type="FunFam" id="3.10.50.10:FF:000003">
    <property type="entry name" value="Class V chitinase CHIT5b"/>
    <property type="match status" value="1"/>
</dbReference>
<evidence type="ECO:0000256" key="1">
    <source>
        <dbReference type="ARBA" id="ARBA00008682"/>
    </source>
</evidence>
<dbReference type="Gramene" id="arahy.Tifrunner.gnm2.ann2.Ah16g490400.1">
    <property type="protein sequence ID" value="arahy.Tifrunner.gnm2.ann2.Ah16g490400.1-CDS"/>
    <property type="gene ID" value="arahy.Tifrunner.gnm2.ann2.Ah16g490400"/>
</dbReference>
<dbReference type="Gene3D" id="3.20.20.80">
    <property type="entry name" value="Glycosidases"/>
    <property type="match status" value="1"/>
</dbReference>
<protein>
    <recommendedName>
        <fullName evidence="8">GH18 domain-containing protein</fullName>
    </recommendedName>
</protein>
<dbReference type="PROSITE" id="PS51910">
    <property type="entry name" value="GH18_2"/>
    <property type="match status" value="1"/>
</dbReference>
<dbReference type="GO" id="GO:0004568">
    <property type="term" value="F:chitinase activity"/>
    <property type="evidence" value="ECO:0007669"/>
    <property type="project" value="TreeGrafter"/>
</dbReference>
<dbReference type="GO" id="GO:0005576">
    <property type="term" value="C:extracellular region"/>
    <property type="evidence" value="ECO:0007669"/>
    <property type="project" value="TreeGrafter"/>
</dbReference>
<dbReference type="SUPFAM" id="SSF51445">
    <property type="entry name" value="(Trans)glycosidases"/>
    <property type="match status" value="1"/>
</dbReference>
<dbReference type="STRING" id="3818.A0A444YV83"/>
<dbReference type="InterPro" id="IPR017853">
    <property type="entry name" value="GH"/>
</dbReference>
<dbReference type="InterPro" id="IPR011583">
    <property type="entry name" value="Chitinase_II/V-like_cat"/>
</dbReference>
<evidence type="ECO:0000256" key="3">
    <source>
        <dbReference type="ARBA" id="ARBA00022801"/>
    </source>
</evidence>
<feature type="domain" description="GH18" evidence="8">
    <location>
        <begin position="36"/>
        <end position="380"/>
    </location>
</feature>
<gene>
    <name evidence="9" type="ORF">Ahy_B06g085657</name>
</gene>
<dbReference type="PANTHER" id="PTHR11177:SF317">
    <property type="entry name" value="CHITINASE 12-RELATED"/>
    <property type="match status" value="1"/>
</dbReference>
<name>A0A444YV83_ARAHY</name>
<dbReference type="GO" id="GO:0008061">
    <property type="term" value="F:chitin binding"/>
    <property type="evidence" value="ECO:0007669"/>
    <property type="project" value="InterPro"/>
</dbReference>
<accession>A0A444YV83</accession>
<keyword evidence="2 7" id="KW-0732">Signal</keyword>
<dbReference type="Pfam" id="PF00704">
    <property type="entry name" value="Glyco_hydro_18"/>
    <property type="match status" value="1"/>
</dbReference>
<evidence type="ECO:0000256" key="7">
    <source>
        <dbReference type="SAM" id="SignalP"/>
    </source>
</evidence>
<feature type="signal peptide" evidence="7">
    <location>
        <begin position="1"/>
        <end position="25"/>
    </location>
</feature>
<dbReference type="SUPFAM" id="SSF54556">
    <property type="entry name" value="Chitinase insertion domain"/>
    <property type="match status" value="1"/>
</dbReference>
<dbReference type="InterPro" id="IPR029070">
    <property type="entry name" value="Chitinase_insertion_sf"/>
</dbReference>
<evidence type="ECO:0000256" key="4">
    <source>
        <dbReference type="ARBA" id="ARBA00023180"/>
    </source>
</evidence>
<keyword evidence="4" id="KW-0325">Glycoprotein</keyword>
<evidence type="ECO:0000313" key="9">
    <source>
        <dbReference type="EMBL" id="RYR05837.1"/>
    </source>
</evidence>
<evidence type="ECO:0000256" key="5">
    <source>
        <dbReference type="ARBA" id="ARBA00023295"/>
    </source>
</evidence>
<dbReference type="EMBL" id="SDMP01000016">
    <property type="protein sequence ID" value="RYR05837.1"/>
    <property type="molecule type" value="Genomic_DNA"/>
</dbReference>
<dbReference type="Gene3D" id="3.10.50.10">
    <property type="match status" value="1"/>
</dbReference>
<evidence type="ECO:0000256" key="6">
    <source>
        <dbReference type="RuleBase" id="RU000489"/>
    </source>
</evidence>
<keyword evidence="3 6" id="KW-0378">Hydrolase</keyword>
<proteinExistence type="inferred from homology"/>
<dbReference type="InterPro" id="IPR001579">
    <property type="entry name" value="Glyco_hydro_18_chit_AS"/>
</dbReference>
<feature type="chain" id="PRO_5018982937" description="GH18 domain-containing protein" evidence="7">
    <location>
        <begin position="26"/>
        <end position="380"/>
    </location>
</feature>
<reference evidence="9 10" key="1">
    <citation type="submission" date="2019-01" db="EMBL/GenBank/DDBJ databases">
        <title>Sequencing of cultivated peanut Arachis hypogaea provides insights into genome evolution and oil improvement.</title>
        <authorList>
            <person name="Chen X."/>
        </authorList>
    </citation>
    <scope>NUCLEOTIDE SEQUENCE [LARGE SCALE GENOMIC DNA]</scope>
    <source>
        <strain evidence="10">cv. Fuhuasheng</strain>
        <tissue evidence="9">Leaves</tissue>
    </source>
</reference>
<dbReference type="SMART" id="SM00636">
    <property type="entry name" value="Glyco_18"/>
    <property type="match status" value="1"/>
</dbReference>
<dbReference type="AlphaFoldDB" id="A0A444YV83"/>
<dbReference type="SMR" id="A0A444YV83"/>
<dbReference type="InterPro" id="IPR001223">
    <property type="entry name" value="Glyco_hydro18_cat"/>
</dbReference>
<dbReference type="OrthoDB" id="76388at2759"/>
<sequence length="380" mass="42428">MTTSMVTFFTTLLVILMSFQTESLQHPIPSPYYSGSVKAGYWPSGNSLSPSSIDTRYFTHIYYAFVEPEPNTFNLIITSSDQNYIPQFINGLSSRNPPVKTILSIGGGSSNATLFSLMASTVKNRAAFINSTIQVARQYDFDGLDLDWEFPQNEQDMANLALLFKEWHQAVVFEAKVHRRPRLLLTAAVYYAHTIVLIGPGPRSYPAQAIKDYLDWASPMCFDYHGAWSNFTGYNNALFDPKSNISTQFGLGSWIQSGVPPSKLVFGLPLYGRAWKLQDPKVHGDGAPAVGAADGTDGTMNYNDILEFNKKNKATVVFDRSAVSYYTYAGTTWMSYDDAPSMTRKVQYAKSLGLKGYFFWQVGGDKNWTMSRQASSSWGH</sequence>
<keyword evidence="10" id="KW-1185">Reference proteome</keyword>